<dbReference type="FunFam" id="3.20.20.70:FF:000110">
    <property type="entry name" value="1-(5-phosphoribosyl)-5-[(5-phosphoribosylamino)methylideneamino] imidazole-4-carboxamide isomerase, chloroplastic"/>
    <property type="match status" value="1"/>
</dbReference>
<gene>
    <name evidence="13" type="ORF">O181_011568</name>
</gene>
<dbReference type="GO" id="GO:0000105">
    <property type="term" value="P:L-histidine biosynthetic process"/>
    <property type="evidence" value="ECO:0007669"/>
    <property type="project" value="UniProtKB-KW"/>
</dbReference>
<proteinExistence type="inferred from homology"/>
<comment type="caution">
    <text evidence="13">The sequence shown here is derived from an EMBL/GenBank/DDBJ whole genome shotgun (WGS) entry which is preliminary data.</text>
</comment>
<dbReference type="InterPro" id="IPR006062">
    <property type="entry name" value="His_biosynth"/>
</dbReference>
<dbReference type="InterPro" id="IPR011858">
    <property type="entry name" value="His6/HISN3"/>
</dbReference>
<evidence type="ECO:0000256" key="12">
    <source>
        <dbReference type="RuleBase" id="RU364022"/>
    </source>
</evidence>
<organism evidence="13 14">
    <name type="scientific">Austropuccinia psidii MF-1</name>
    <dbReference type="NCBI Taxonomy" id="1389203"/>
    <lineage>
        <taxon>Eukaryota</taxon>
        <taxon>Fungi</taxon>
        <taxon>Dikarya</taxon>
        <taxon>Basidiomycota</taxon>
        <taxon>Pucciniomycotina</taxon>
        <taxon>Pucciniomycetes</taxon>
        <taxon>Pucciniales</taxon>
        <taxon>Sphaerophragmiaceae</taxon>
        <taxon>Austropuccinia</taxon>
    </lineage>
</organism>
<sequence>MTIFKPCIDLHAGKVKQIVGGTLNLNDPAQLQTNFESSQPIEYYVDLYRQNNLAGTHLIKLGPDNDHVAQRGLESWKNQIQIGGGINDENAKDWLEIGASKVIVTSYLFPDQKFSLGRLRKLNEAIGKNQIVIDLSCKRRNSSWIVAMNKWKDLTDKEVNEENLNHLSEWCSEFLIHATDHEGLCQGIDSDLVKHLGEWSSIPVTYAGGAKSVNDLDLVNQLSNGKVDLTFGSSLDIFGGDKVKFYDLVEWNRNHSGF</sequence>
<dbReference type="InterPro" id="IPR011060">
    <property type="entry name" value="RibuloseP-bd_barrel"/>
</dbReference>
<evidence type="ECO:0000256" key="5">
    <source>
        <dbReference type="ARBA" id="ARBA00018464"/>
    </source>
</evidence>
<dbReference type="Proteomes" id="UP000765509">
    <property type="component" value="Unassembled WGS sequence"/>
</dbReference>
<evidence type="ECO:0000313" key="14">
    <source>
        <dbReference type="Proteomes" id="UP000765509"/>
    </source>
</evidence>
<keyword evidence="8 12" id="KW-0413">Isomerase</keyword>
<keyword evidence="12" id="KW-0963">Cytoplasm</keyword>
<name>A0A9Q3BVJ2_9BASI</name>
<accession>A0A9Q3BVJ2</accession>
<evidence type="ECO:0000256" key="3">
    <source>
        <dbReference type="ARBA" id="ARBA00009667"/>
    </source>
</evidence>
<comment type="pathway">
    <text evidence="2 12">Amino-acid biosynthesis; L-histidine biosynthesis; L-histidine from 5-phospho-alpha-D-ribose 1-diphosphate: step 4/9.</text>
</comment>
<dbReference type="GO" id="GO:0003949">
    <property type="term" value="F:1-(5-phosphoribosyl)-5-[(5-phosphoribosylamino)methylideneamino]imidazole-4-carboxamide isomerase activity"/>
    <property type="evidence" value="ECO:0007669"/>
    <property type="project" value="UniProtKB-EC"/>
</dbReference>
<dbReference type="OrthoDB" id="446074at2759"/>
<dbReference type="EMBL" id="AVOT02002887">
    <property type="protein sequence ID" value="MBW0471853.1"/>
    <property type="molecule type" value="Genomic_DNA"/>
</dbReference>
<evidence type="ECO:0000256" key="4">
    <source>
        <dbReference type="ARBA" id="ARBA00012550"/>
    </source>
</evidence>
<evidence type="ECO:0000313" key="13">
    <source>
        <dbReference type="EMBL" id="MBW0471853.1"/>
    </source>
</evidence>
<protein>
    <recommendedName>
        <fullName evidence="5 12">1-(5-phosphoribosyl)-5-[(5-phosphoribosylamino)methylideneamino] imidazole-4-carboxamide isomerase</fullName>
        <ecNumber evidence="4 12">5.3.1.16</ecNumber>
    </recommendedName>
    <alternativeName>
        <fullName evidence="10 12">5-proFAR isomerase</fullName>
    </alternativeName>
    <alternativeName>
        <fullName evidence="9 12">Phosphoribosylformimino-5-aminoimidazole carboxamide ribotide isomerase</fullName>
    </alternativeName>
</protein>
<dbReference type="Gene3D" id="3.20.20.70">
    <property type="entry name" value="Aldolase class I"/>
    <property type="match status" value="1"/>
</dbReference>
<keyword evidence="7 11" id="KW-0368">Histidine biosynthesis</keyword>
<dbReference type="InterPro" id="IPR044524">
    <property type="entry name" value="Isoase_HisA-like"/>
</dbReference>
<keyword evidence="14" id="KW-1185">Reference proteome</keyword>
<evidence type="ECO:0000256" key="11">
    <source>
        <dbReference type="RuleBase" id="RU003657"/>
    </source>
</evidence>
<reference evidence="13" key="1">
    <citation type="submission" date="2021-03" db="EMBL/GenBank/DDBJ databases">
        <title>Draft genome sequence of rust myrtle Austropuccinia psidii MF-1, a brazilian biotype.</title>
        <authorList>
            <person name="Quecine M.C."/>
            <person name="Pachon D.M.R."/>
            <person name="Bonatelli M.L."/>
            <person name="Correr F.H."/>
            <person name="Franceschini L.M."/>
            <person name="Leite T.F."/>
            <person name="Margarido G.R.A."/>
            <person name="Almeida C.A."/>
            <person name="Ferrarezi J.A."/>
            <person name="Labate C.A."/>
        </authorList>
    </citation>
    <scope>NUCLEOTIDE SEQUENCE</scope>
    <source>
        <strain evidence="13">MF-1</strain>
    </source>
</reference>
<evidence type="ECO:0000256" key="10">
    <source>
        <dbReference type="ARBA" id="ARBA00031376"/>
    </source>
</evidence>
<dbReference type="AlphaFoldDB" id="A0A9Q3BVJ2"/>
<evidence type="ECO:0000256" key="7">
    <source>
        <dbReference type="ARBA" id="ARBA00023102"/>
    </source>
</evidence>
<dbReference type="Pfam" id="PF00977">
    <property type="entry name" value="His_biosynth"/>
    <property type="match status" value="1"/>
</dbReference>
<dbReference type="CDD" id="cd04723">
    <property type="entry name" value="HisA_HisF"/>
    <property type="match status" value="1"/>
</dbReference>
<dbReference type="SUPFAM" id="SSF51366">
    <property type="entry name" value="Ribulose-phoshate binding barrel"/>
    <property type="match status" value="1"/>
</dbReference>
<dbReference type="NCBIfam" id="TIGR02129">
    <property type="entry name" value="hisA_euk"/>
    <property type="match status" value="1"/>
</dbReference>
<dbReference type="PANTHER" id="PTHR43090">
    <property type="entry name" value="1-(5-PHOSPHORIBOSYL)-5-[(5-PHOSPHORIBOSYLAMINO)METHYLIDENEAMINO] IMIDAZOLE-4-CARBOXAMIDE ISOMERASE"/>
    <property type="match status" value="1"/>
</dbReference>
<dbReference type="PANTHER" id="PTHR43090:SF2">
    <property type="entry name" value="1-(5-PHOSPHORIBOSYL)-5-[(5-PHOSPHORIBOSYLAMINO)METHYLIDENEAMINO] IMIDAZOLE-4-CARBOXAMIDE ISOMERASE"/>
    <property type="match status" value="1"/>
</dbReference>
<evidence type="ECO:0000256" key="6">
    <source>
        <dbReference type="ARBA" id="ARBA00022605"/>
    </source>
</evidence>
<evidence type="ECO:0000256" key="8">
    <source>
        <dbReference type="ARBA" id="ARBA00023235"/>
    </source>
</evidence>
<evidence type="ECO:0000256" key="9">
    <source>
        <dbReference type="ARBA" id="ARBA00030547"/>
    </source>
</evidence>
<comment type="similarity">
    <text evidence="3 11">Belongs to the HisA/HisF family.</text>
</comment>
<comment type="catalytic activity">
    <reaction evidence="1 12">
        <text>1-(5-phospho-beta-D-ribosyl)-5-[(5-phospho-beta-D-ribosylamino)methylideneamino]imidazole-4-carboxamide = 5-[(5-phospho-1-deoxy-D-ribulos-1-ylimino)methylamino]-1-(5-phospho-beta-D-ribosyl)imidazole-4-carboxamide</text>
        <dbReference type="Rhea" id="RHEA:15469"/>
        <dbReference type="ChEBI" id="CHEBI:58435"/>
        <dbReference type="ChEBI" id="CHEBI:58525"/>
        <dbReference type="EC" id="5.3.1.16"/>
    </reaction>
</comment>
<keyword evidence="6 11" id="KW-0028">Amino-acid biosynthesis</keyword>
<dbReference type="GO" id="GO:0005737">
    <property type="term" value="C:cytoplasm"/>
    <property type="evidence" value="ECO:0007669"/>
    <property type="project" value="UniProtKB-SubCell"/>
</dbReference>
<evidence type="ECO:0000256" key="1">
    <source>
        <dbReference type="ARBA" id="ARBA00000901"/>
    </source>
</evidence>
<comment type="subcellular location">
    <subcellularLocation>
        <location evidence="12">Cytoplasm</location>
    </subcellularLocation>
</comment>
<evidence type="ECO:0000256" key="2">
    <source>
        <dbReference type="ARBA" id="ARBA00005133"/>
    </source>
</evidence>
<dbReference type="GO" id="GO:0000162">
    <property type="term" value="P:L-tryptophan biosynthetic process"/>
    <property type="evidence" value="ECO:0007669"/>
    <property type="project" value="TreeGrafter"/>
</dbReference>
<dbReference type="EC" id="5.3.1.16" evidence="4 12"/>
<dbReference type="InterPro" id="IPR013785">
    <property type="entry name" value="Aldolase_TIM"/>
</dbReference>